<dbReference type="OrthoDB" id="8082779at2"/>
<sequence length="108" mass="12274">MASDAKRQLVEFLIERAFDPVMKARPEGRSDAERKKLKDVQDATRAEIERFQRYGSAKDVVKNFKRDLNSDPAKKVHADLKALNLPTLNEIKDEFEAKASELGIEASQ</sequence>
<accession>H0HQ36</accession>
<evidence type="ECO:0000313" key="1">
    <source>
        <dbReference type="EMBL" id="EHK57145.1"/>
    </source>
</evidence>
<proteinExistence type="predicted"/>
<name>H0HQ36_9HYPH</name>
<gene>
    <name evidence="1" type="ORF">MAXJ12_11332</name>
</gene>
<dbReference type="EMBL" id="AHAM01000080">
    <property type="protein sequence ID" value="EHK57145.1"/>
    <property type="molecule type" value="Genomic_DNA"/>
</dbReference>
<keyword evidence="2" id="KW-1185">Reference proteome</keyword>
<evidence type="ECO:0000313" key="2">
    <source>
        <dbReference type="Proteomes" id="UP000003250"/>
    </source>
</evidence>
<dbReference type="Proteomes" id="UP000003250">
    <property type="component" value="Unassembled WGS sequence"/>
</dbReference>
<dbReference type="AlphaFoldDB" id="H0HQ36"/>
<dbReference type="RefSeq" id="WP_008835897.1">
    <property type="nucleotide sequence ID" value="NZ_AHAM01000080.1"/>
</dbReference>
<protein>
    <submittedName>
        <fullName evidence="1">Uncharacterized protein</fullName>
    </submittedName>
</protein>
<reference evidence="1 2" key="1">
    <citation type="journal article" date="2012" name="J. Bacteriol.">
        <title>Draft Genome Sequence of Mesorhizobium alhagi CCNWXJ12-2T, a Novel Salt-Resistant Species Isolated from the Desert of Northwestern China.</title>
        <authorList>
            <person name="Zhou M."/>
            <person name="Chen W."/>
            <person name="Chen H."/>
            <person name="Wei G."/>
        </authorList>
    </citation>
    <scope>NUCLEOTIDE SEQUENCE [LARGE SCALE GENOMIC DNA]</scope>
    <source>
        <strain evidence="1 2">CCNWXJ12-2</strain>
    </source>
</reference>
<dbReference type="PATRIC" id="fig|1107882.3.peg.2233"/>
<organism evidence="1 2">
    <name type="scientific">Mesorhizobium alhagi CCNWXJ12-2</name>
    <dbReference type="NCBI Taxonomy" id="1107882"/>
    <lineage>
        <taxon>Bacteria</taxon>
        <taxon>Pseudomonadati</taxon>
        <taxon>Pseudomonadota</taxon>
        <taxon>Alphaproteobacteria</taxon>
        <taxon>Hyphomicrobiales</taxon>
        <taxon>Phyllobacteriaceae</taxon>
        <taxon>Allomesorhizobium</taxon>
    </lineage>
</organism>